<keyword evidence="22" id="KW-1185">Reference proteome</keyword>
<sequence length="629" mass="69900">MSHPLLEWATDIFVVLHAQIIDPLPPLDHSEIDYVKFNKNFYEEHEDIRNLLYPQIQDLREKLGIRVSGIDPPKPVTSFAHFGFDENLMKAVRKAGYEKPTPIQAQGIPVALSGRDIIGIAKTGSGKTAAFLWPLFVHIMDQKELEPGDGPIGLICAPTRELSQQIYQEAKKFGKIYNINVVCAYGGGNMWEQCKACEEGAEIIVCTPGRLIDLVKKKATKLNRVTYMVFDEADRMFDMGFEPQVRSIANHVRPDRQGSATFKKRIERLARDILRDPIRVLQGDIGEANEDVTQVVYVMPPGPAKWKWLMSHLVEFTTVGTVLIFVTKKANSEELASNVTARDFKVGLMHGDMSQTERNEVIQAFKKKEMPILIATDVAARGLDIPHIRTVVNYDIARDIDTHTHRIGRTGRAGTKGTAYTLISTKEKDFAGHLVRNLEGANQHVPQELMDLAMQNPWFKKSRFKQQKAKKLNTDSLGFRERPGLGAGSDGNKEKKPKGFATWEPPKASGPQSDRVSALKAAFSSQFQHSFVTASAETAWKGSTGINEYTNPEVEKPDYGSGSIQHASVINSGIMQEKVASGGGGVGGMPAGPPMHNVPPPGYNEEAGTFNDDQTPKKRKRRSRWDNSD</sequence>
<dbReference type="GO" id="GO:0003676">
    <property type="term" value="F:nucleic acid binding"/>
    <property type="evidence" value="ECO:0007669"/>
    <property type="project" value="InterPro"/>
</dbReference>
<dbReference type="InterPro" id="IPR027417">
    <property type="entry name" value="P-loop_NTPase"/>
</dbReference>
<evidence type="ECO:0000256" key="7">
    <source>
        <dbReference type="ARBA" id="ARBA00022806"/>
    </source>
</evidence>
<reference evidence="21" key="1">
    <citation type="journal article" date="2023" name="Mol. Biol. Evol.">
        <title>Third-Generation Sequencing Reveals the Adaptive Role of the Epigenome in Three Deep-Sea Polychaetes.</title>
        <authorList>
            <person name="Perez M."/>
            <person name="Aroh O."/>
            <person name="Sun Y."/>
            <person name="Lan Y."/>
            <person name="Juniper S.K."/>
            <person name="Young C.R."/>
            <person name="Angers B."/>
            <person name="Qian P.Y."/>
        </authorList>
    </citation>
    <scope>NUCLEOTIDE SEQUENCE</scope>
    <source>
        <strain evidence="21">P08H-3</strain>
    </source>
</reference>
<comment type="catalytic activity">
    <reaction evidence="11">
        <text>ATP + H2O = ADP + phosphate + H(+)</text>
        <dbReference type="Rhea" id="RHEA:13065"/>
        <dbReference type="ChEBI" id="CHEBI:15377"/>
        <dbReference type="ChEBI" id="CHEBI:15378"/>
        <dbReference type="ChEBI" id="CHEBI:30616"/>
        <dbReference type="ChEBI" id="CHEBI:43474"/>
        <dbReference type="ChEBI" id="CHEBI:456216"/>
        <dbReference type="EC" id="3.6.4.13"/>
    </reaction>
</comment>
<dbReference type="CDD" id="cd18787">
    <property type="entry name" value="SF2_C_DEAD"/>
    <property type="match status" value="1"/>
</dbReference>
<evidence type="ECO:0000256" key="4">
    <source>
        <dbReference type="ARBA" id="ARBA00022490"/>
    </source>
</evidence>
<comment type="similarity">
    <text evidence="12">Belongs to the DEAD box helicase family. DDX42 subfamily.</text>
</comment>
<evidence type="ECO:0000256" key="5">
    <source>
        <dbReference type="ARBA" id="ARBA00022741"/>
    </source>
</evidence>
<evidence type="ECO:0000259" key="20">
    <source>
        <dbReference type="PROSITE" id="PS51195"/>
    </source>
</evidence>
<feature type="region of interest" description="Disordered" evidence="17">
    <location>
        <begin position="477"/>
        <end position="514"/>
    </location>
</feature>
<evidence type="ECO:0000259" key="18">
    <source>
        <dbReference type="PROSITE" id="PS51192"/>
    </source>
</evidence>
<name>A0AAD9J3V4_9ANNE</name>
<keyword evidence="10" id="KW-0539">Nucleus</keyword>
<evidence type="ECO:0000256" key="1">
    <source>
        <dbReference type="ARBA" id="ARBA00004123"/>
    </source>
</evidence>
<dbReference type="SMART" id="SM00490">
    <property type="entry name" value="HELICc"/>
    <property type="match status" value="1"/>
</dbReference>
<dbReference type="GO" id="GO:0003724">
    <property type="term" value="F:RNA helicase activity"/>
    <property type="evidence" value="ECO:0007669"/>
    <property type="project" value="UniProtKB-EC"/>
</dbReference>
<feature type="compositionally biased region" description="Gly residues" evidence="17">
    <location>
        <begin position="581"/>
        <end position="590"/>
    </location>
</feature>
<dbReference type="PROSITE" id="PS51194">
    <property type="entry name" value="HELICASE_CTER"/>
    <property type="match status" value="1"/>
</dbReference>
<evidence type="ECO:0000256" key="13">
    <source>
        <dbReference type="ARBA" id="ARBA00068282"/>
    </source>
</evidence>
<evidence type="ECO:0000256" key="8">
    <source>
        <dbReference type="ARBA" id="ARBA00022840"/>
    </source>
</evidence>
<evidence type="ECO:0000256" key="2">
    <source>
        <dbReference type="ARBA" id="ARBA00004496"/>
    </source>
</evidence>
<dbReference type="EC" id="3.6.4.13" evidence="3"/>
<dbReference type="PROSITE" id="PS51192">
    <property type="entry name" value="HELICASE_ATP_BIND_1"/>
    <property type="match status" value="1"/>
</dbReference>
<dbReference type="GO" id="GO:0005634">
    <property type="term" value="C:nucleus"/>
    <property type="evidence" value="ECO:0007669"/>
    <property type="project" value="UniProtKB-SubCell"/>
</dbReference>
<keyword evidence="6 16" id="KW-0378">Hydrolase</keyword>
<dbReference type="CDD" id="cd17952">
    <property type="entry name" value="DEADc_DDX42"/>
    <property type="match status" value="1"/>
</dbReference>
<feature type="region of interest" description="Disordered" evidence="17">
    <location>
        <begin position="579"/>
        <end position="629"/>
    </location>
</feature>
<gene>
    <name evidence="21" type="ORF">LSH36_677g04026</name>
</gene>
<dbReference type="InterPro" id="IPR014014">
    <property type="entry name" value="RNA_helicase_DEAD_Q_motif"/>
</dbReference>
<evidence type="ECO:0000313" key="22">
    <source>
        <dbReference type="Proteomes" id="UP001208570"/>
    </source>
</evidence>
<evidence type="ECO:0000256" key="6">
    <source>
        <dbReference type="ARBA" id="ARBA00022801"/>
    </source>
</evidence>
<keyword evidence="5 16" id="KW-0547">Nucleotide-binding</keyword>
<dbReference type="EMBL" id="JAODUP010000677">
    <property type="protein sequence ID" value="KAK2145515.1"/>
    <property type="molecule type" value="Genomic_DNA"/>
</dbReference>
<evidence type="ECO:0000313" key="21">
    <source>
        <dbReference type="EMBL" id="KAK2145515.1"/>
    </source>
</evidence>
<dbReference type="SUPFAM" id="SSF52540">
    <property type="entry name" value="P-loop containing nucleoside triphosphate hydrolases"/>
    <property type="match status" value="2"/>
</dbReference>
<evidence type="ECO:0000256" key="17">
    <source>
        <dbReference type="SAM" id="MobiDB-lite"/>
    </source>
</evidence>
<dbReference type="GO" id="GO:0016787">
    <property type="term" value="F:hydrolase activity"/>
    <property type="evidence" value="ECO:0007669"/>
    <property type="project" value="UniProtKB-KW"/>
</dbReference>
<dbReference type="AlphaFoldDB" id="A0AAD9J3V4"/>
<dbReference type="Pfam" id="PF00271">
    <property type="entry name" value="Helicase_C"/>
    <property type="match status" value="1"/>
</dbReference>
<feature type="domain" description="Helicase ATP-binding" evidence="18">
    <location>
        <begin position="108"/>
        <end position="280"/>
    </location>
</feature>
<dbReference type="FunFam" id="3.40.50.300:FF:000079">
    <property type="entry name" value="probable ATP-dependent RNA helicase DDX17"/>
    <property type="match status" value="1"/>
</dbReference>
<evidence type="ECO:0000256" key="16">
    <source>
        <dbReference type="RuleBase" id="RU000492"/>
    </source>
</evidence>
<evidence type="ECO:0000256" key="14">
    <source>
        <dbReference type="ARBA" id="ARBA00075438"/>
    </source>
</evidence>
<keyword evidence="7 16" id="KW-0347">Helicase</keyword>
<dbReference type="InterPro" id="IPR011545">
    <property type="entry name" value="DEAD/DEAH_box_helicase_dom"/>
</dbReference>
<dbReference type="SMART" id="SM00487">
    <property type="entry name" value="DEXDc"/>
    <property type="match status" value="1"/>
</dbReference>
<dbReference type="Pfam" id="PF00270">
    <property type="entry name" value="DEAD"/>
    <property type="match status" value="1"/>
</dbReference>
<evidence type="ECO:0000256" key="11">
    <source>
        <dbReference type="ARBA" id="ARBA00047984"/>
    </source>
</evidence>
<keyword evidence="9" id="KW-0175">Coiled coil</keyword>
<protein>
    <recommendedName>
        <fullName evidence="13">ATP-dependent RNA helicase DDX42</fullName>
        <ecNumber evidence="3">3.6.4.13</ecNumber>
    </recommendedName>
    <alternativeName>
        <fullName evidence="14">DEAD box protein 42</fullName>
    </alternativeName>
</protein>
<feature type="compositionally biased region" description="Pro residues" evidence="17">
    <location>
        <begin position="591"/>
        <end position="602"/>
    </location>
</feature>
<evidence type="ECO:0000256" key="3">
    <source>
        <dbReference type="ARBA" id="ARBA00012552"/>
    </source>
</evidence>
<feature type="domain" description="DEAD-box RNA helicase Q" evidence="20">
    <location>
        <begin position="77"/>
        <end position="105"/>
    </location>
</feature>
<comment type="subcellular location">
    <subcellularLocation>
        <location evidence="2">Cytoplasm</location>
    </subcellularLocation>
    <subcellularLocation>
        <location evidence="1">Nucleus</location>
    </subcellularLocation>
</comment>
<feature type="short sequence motif" description="Q motif" evidence="15">
    <location>
        <begin position="77"/>
        <end position="105"/>
    </location>
</feature>
<dbReference type="GO" id="GO:0005524">
    <property type="term" value="F:ATP binding"/>
    <property type="evidence" value="ECO:0007669"/>
    <property type="project" value="UniProtKB-KW"/>
</dbReference>
<accession>A0AAD9J3V4</accession>
<keyword evidence="4" id="KW-0963">Cytoplasm</keyword>
<dbReference type="GO" id="GO:0005737">
    <property type="term" value="C:cytoplasm"/>
    <property type="evidence" value="ECO:0007669"/>
    <property type="project" value="UniProtKB-SubCell"/>
</dbReference>
<evidence type="ECO:0000259" key="19">
    <source>
        <dbReference type="PROSITE" id="PS51194"/>
    </source>
</evidence>
<organism evidence="21 22">
    <name type="scientific">Paralvinella palmiformis</name>
    <dbReference type="NCBI Taxonomy" id="53620"/>
    <lineage>
        <taxon>Eukaryota</taxon>
        <taxon>Metazoa</taxon>
        <taxon>Spiralia</taxon>
        <taxon>Lophotrochozoa</taxon>
        <taxon>Annelida</taxon>
        <taxon>Polychaeta</taxon>
        <taxon>Sedentaria</taxon>
        <taxon>Canalipalpata</taxon>
        <taxon>Terebellida</taxon>
        <taxon>Terebelliformia</taxon>
        <taxon>Alvinellidae</taxon>
        <taxon>Paralvinella</taxon>
    </lineage>
</organism>
<dbReference type="PROSITE" id="PS00039">
    <property type="entry name" value="DEAD_ATP_HELICASE"/>
    <property type="match status" value="1"/>
</dbReference>
<dbReference type="FunFam" id="3.40.50.300:FF:000524">
    <property type="entry name" value="ATP-dependent RNA helicase DDX42"/>
    <property type="match status" value="1"/>
</dbReference>
<evidence type="ECO:0000256" key="15">
    <source>
        <dbReference type="PROSITE-ProRule" id="PRU00552"/>
    </source>
</evidence>
<dbReference type="Proteomes" id="UP001208570">
    <property type="component" value="Unassembled WGS sequence"/>
</dbReference>
<keyword evidence="8 16" id="KW-0067">ATP-binding</keyword>
<comment type="caution">
    <text evidence="21">The sequence shown here is derived from an EMBL/GenBank/DDBJ whole genome shotgun (WGS) entry which is preliminary data.</text>
</comment>
<dbReference type="InterPro" id="IPR014001">
    <property type="entry name" value="Helicase_ATP-bd"/>
</dbReference>
<dbReference type="Gene3D" id="3.40.50.300">
    <property type="entry name" value="P-loop containing nucleotide triphosphate hydrolases"/>
    <property type="match status" value="2"/>
</dbReference>
<evidence type="ECO:0000256" key="9">
    <source>
        <dbReference type="ARBA" id="ARBA00023054"/>
    </source>
</evidence>
<proteinExistence type="inferred from homology"/>
<evidence type="ECO:0000256" key="12">
    <source>
        <dbReference type="ARBA" id="ARBA00061633"/>
    </source>
</evidence>
<feature type="domain" description="Helicase C-terminal" evidence="19">
    <location>
        <begin position="309"/>
        <end position="453"/>
    </location>
</feature>
<dbReference type="InterPro" id="IPR000629">
    <property type="entry name" value="RNA-helicase_DEAD-box_CS"/>
</dbReference>
<dbReference type="PROSITE" id="PS51195">
    <property type="entry name" value="Q_MOTIF"/>
    <property type="match status" value="1"/>
</dbReference>
<dbReference type="PANTHER" id="PTHR47958">
    <property type="entry name" value="ATP-DEPENDENT RNA HELICASE DBP3"/>
    <property type="match status" value="1"/>
</dbReference>
<evidence type="ECO:0000256" key="10">
    <source>
        <dbReference type="ARBA" id="ARBA00023242"/>
    </source>
</evidence>
<dbReference type="InterPro" id="IPR001650">
    <property type="entry name" value="Helicase_C-like"/>
</dbReference>